<proteinExistence type="predicted"/>
<dbReference type="SUPFAM" id="SSF141322">
    <property type="entry name" value="NfeD domain-like"/>
    <property type="match status" value="1"/>
</dbReference>
<evidence type="ECO:0000256" key="5">
    <source>
        <dbReference type="SAM" id="Phobius"/>
    </source>
</evidence>
<dbReference type="Gene3D" id="2.40.50.140">
    <property type="entry name" value="Nucleic acid-binding proteins"/>
    <property type="match status" value="1"/>
</dbReference>
<evidence type="ECO:0000259" key="6">
    <source>
        <dbReference type="Pfam" id="PF01957"/>
    </source>
</evidence>
<dbReference type="eggNOG" id="COG1585">
    <property type="taxonomic scope" value="Bacteria"/>
</dbReference>
<feature type="transmembrane region" description="Helical" evidence="5">
    <location>
        <begin position="7"/>
        <end position="40"/>
    </location>
</feature>
<evidence type="ECO:0000313" key="8">
    <source>
        <dbReference type="Proteomes" id="UP000002484"/>
    </source>
</evidence>
<keyword evidence="4 5" id="KW-0472">Membrane</keyword>
<dbReference type="PANTHER" id="PTHR33507">
    <property type="entry name" value="INNER MEMBRANE PROTEIN YBBJ"/>
    <property type="match status" value="1"/>
</dbReference>
<evidence type="ECO:0000313" key="7">
    <source>
        <dbReference type="EMBL" id="ADP80344.1"/>
    </source>
</evidence>
<dbReference type="KEGG" id="fri:FraEuI1c_2305"/>
<dbReference type="RefSeq" id="WP_013423463.1">
    <property type="nucleotide sequence ID" value="NC_014666.1"/>
</dbReference>
<evidence type="ECO:0000256" key="3">
    <source>
        <dbReference type="ARBA" id="ARBA00022989"/>
    </source>
</evidence>
<feature type="domain" description="NfeD-like C-terminal" evidence="6">
    <location>
        <begin position="82"/>
        <end position="140"/>
    </location>
</feature>
<dbReference type="Proteomes" id="UP000002484">
    <property type="component" value="Chromosome"/>
</dbReference>
<dbReference type="InParanoid" id="E3J061"/>
<dbReference type="EMBL" id="CP002299">
    <property type="protein sequence ID" value="ADP80344.1"/>
    <property type="molecule type" value="Genomic_DNA"/>
</dbReference>
<evidence type="ECO:0000256" key="4">
    <source>
        <dbReference type="ARBA" id="ARBA00023136"/>
    </source>
</evidence>
<keyword evidence="3 5" id="KW-1133">Transmembrane helix</keyword>
<gene>
    <name evidence="7" type="ordered locus">FraEuI1c_2305</name>
</gene>
<dbReference type="HOGENOM" id="CLU_116732_2_0_11"/>
<dbReference type="OrthoDB" id="9792945at2"/>
<sequence>MPADLVWFIVAGGLTIAELLTGGLYLLMFALAAAVAGVVALVGGGLVWELLAFVLAAGGLTFGLRPIAARHLNTAPLIATGAQALVGAEGVVLERVDRYDGRVKIKGEIWSARAYPDGVVIAVGSEVRVLRIDGATAIVHQEEVPGLEVPRRELP</sequence>
<accession>E3J061</accession>
<name>E3J061_PSEI1</name>
<dbReference type="PANTHER" id="PTHR33507:SF3">
    <property type="entry name" value="INNER MEMBRANE PROTEIN YBBJ"/>
    <property type="match status" value="1"/>
</dbReference>
<evidence type="ECO:0000256" key="1">
    <source>
        <dbReference type="ARBA" id="ARBA00004141"/>
    </source>
</evidence>
<dbReference type="STRING" id="298654.FraEuI1c_2305"/>
<keyword evidence="2 5" id="KW-0812">Transmembrane</keyword>
<dbReference type="InterPro" id="IPR052165">
    <property type="entry name" value="Membrane_assoc_protease"/>
</dbReference>
<evidence type="ECO:0000256" key="2">
    <source>
        <dbReference type="ARBA" id="ARBA00022692"/>
    </source>
</evidence>
<dbReference type="AlphaFoldDB" id="E3J061"/>
<organism evidence="7 8">
    <name type="scientific">Pseudofrankia inefficax (strain DSM 45817 / CECT 9037 / DDB 130130 / EuI1c)</name>
    <name type="common">Frankia inefficax</name>
    <dbReference type="NCBI Taxonomy" id="298654"/>
    <lineage>
        <taxon>Bacteria</taxon>
        <taxon>Bacillati</taxon>
        <taxon>Actinomycetota</taxon>
        <taxon>Actinomycetes</taxon>
        <taxon>Frankiales</taxon>
        <taxon>Frankiaceae</taxon>
        <taxon>Pseudofrankia</taxon>
    </lineage>
</organism>
<reference evidence="7 8" key="1">
    <citation type="submission" date="2010-10" db="EMBL/GenBank/DDBJ databases">
        <title>Complete sequence of Frankia sp. EuI1c.</title>
        <authorList>
            <consortium name="US DOE Joint Genome Institute"/>
            <person name="Lucas S."/>
            <person name="Copeland A."/>
            <person name="Lapidus A."/>
            <person name="Cheng J.-F."/>
            <person name="Bruce D."/>
            <person name="Goodwin L."/>
            <person name="Pitluck S."/>
            <person name="Chertkov O."/>
            <person name="Detter J.C."/>
            <person name="Han C."/>
            <person name="Tapia R."/>
            <person name="Land M."/>
            <person name="Hauser L."/>
            <person name="Jeffries C."/>
            <person name="Kyrpides N."/>
            <person name="Ivanova N."/>
            <person name="Mikhailova N."/>
            <person name="Beauchemin N."/>
            <person name="Sen A."/>
            <person name="Sur S.A."/>
            <person name="Gtari M."/>
            <person name="Wall L."/>
            <person name="Tisa L."/>
            <person name="Woyke T."/>
        </authorList>
    </citation>
    <scope>NUCLEOTIDE SEQUENCE [LARGE SCALE GENOMIC DNA]</scope>
    <source>
        <strain evidence="8">DSM 45817 / CECT 9037 / EuI1c</strain>
    </source>
</reference>
<dbReference type="InterPro" id="IPR002810">
    <property type="entry name" value="NfeD-like_C"/>
</dbReference>
<keyword evidence="8" id="KW-1185">Reference proteome</keyword>
<dbReference type="Pfam" id="PF01957">
    <property type="entry name" value="NfeD"/>
    <property type="match status" value="1"/>
</dbReference>
<dbReference type="GO" id="GO:0005886">
    <property type="term" value="C:plasma membrane"/>
    <property type="evidence" value="ECO:0007669"/>
    <property type="project" value="TreeGrafter"/>
</dbReference>
<protein>
    <recommendedName>
        <fullName evidence="6">NfeD-like C-terminal domain-containing protein</fullName>
    </recommendedName>
</protein>
<comment type="subcellular location">
    <subcellularLocation>
        <location evidence="1">Membrane</location>
        <topology evidence="1">Multi-pass membrane protein</topology>
    </subcellularLocation>
</comment>
<dbReference type="InterPro" id="IPR012340">
    <property type="entry name" value="NA-bd_OB-fold"/>
</dbReference>